<feature type="region of interest" description="Disordered" evidence="1">
    <location>
        <begin position="248"/>
        <end position="285"/>
    </location>
</feature>
<evidence type="ECO:0000256" key="1">
    <source>
        <dbReference type="SAM" id="MobiDB-lite"/>
    </source>
</evidence>
<name>A0A4Z1JUD4_9HELO</name>
<feature type="compositionally biased region" description="Polar residues" evidence="1">
    <location>
        <begin position="264"/>
        <end position="277"/>
    </location>
</feature>
<sequence length="523" mass="58234">MSENRPLRVRSASPRVRLSGDHSRRGNDPNVGFDLEAFTRLVERMRDPFTYLVGTVAPRGRSPERATTTETQQCSTGKNVHEEYNRLCEMLRASQLKHLESARSLMETEHHLTVAYHMRQNGAEGHTEQAQREREDSQHGGGARLEFGAERYATEGAGSTMNPTVGRRNSFVSITPLDPADSNDSTMNPIVGRRNCLVSTTPLNPADSNDSAWRSTAGTHGGEDNNPSNELPSHLRSPYKYYNSYWTPSSPPSESYPTFPRLPSRNTTSAPSSKGTPSPQPSAPVNFGAIRRLMRPYLSPLQCQPGSTIYPPRAFTSPLLYPPRSTYPLTWPSVSFSQPELEQSFLRNVTRNMDLIPSAPASTGPLLPFEGPSLLPESWKIMRQPPADPPICANSRPMWSWNTPDTRNWIYQNLVTQCGFQESYAHKIVMGWLGGTDTIRYMTLFDWQACVRGQCLGISILANGIPVSASSNGYLGYQRSKFWVGVWHGSTGKFKAENTRAKSLLVDSVFLVNQEVKIGEHPT</sequence>
<feature type="region of interest" description="Disordered" evidence="1">
    <location>
        <begin position="197"/>
        <end position="234"/>
    </location>
</feature>
<evidence type="ECO:0000313" key="2">
    <source>
        <dbReference type="EMBL" id="TGO77481.1"/>
    </source>
</evidence>
<feature type="region of interest" description="Disordered" evidence="1">
    <location>
        <begin position="1"/>
        <end position="32"/>
    </location>
</feature>
<feature type="compositionally biased region" description="Basic and acidic residues" evidence="1">
    <location>
        <begin position="125"/>
        <end position="138"/>
    </location>
</feature>
<feature type="region of interest" description="Disordered" evidence="1">
    <location>
        <begin position="122"/>
        <end position="142"/>
    </location>
</feature>
<gene>
    <name evidence="2" type="ORF">BELL_0106g00160</name>
</gene>
<feature type="compositionally biased region" description="Low complexity" evidence="1">
    <location>
        <begin position="248"/>
        <end position="259"/>
    </location>
</feature>
<protein>
    <submittedName>
        <fullName evidence="2">Uncharacterized protein</fullName>
    </submittedName>
</protein>
<evidence type="ECO:0000313" key="3">
    <source>
        <dbReference type="Proteomes" id="UP000297229"/>
    </source>
</evidence>
<feature type="compositionally biased region" description="Basic and acidic residues" evidence="1">
    <location>
        <begin position="18"/>
        <end position="27"/>
    </location>
</feature>
<accession>A0A4Z1JUD4</accession>
<dbReference type="EMBL" id="PQXM01000105">
    <property type="protein sequence ID" value="TGO77481.1"/>
    <property type="molecule type" value="Genomic_DNA"/>
</dbReference>
<keyword evidence="3" id="KW-1185">Reference proteome</keyword>
<organism evidence="2 3">
    <name type="scientific">Botrytis elliptica</name>
    <dbReference type="NCBI Taxonomy" id="278938"/>
    <lineage>
        <taxon>Eukaryota</taxon>
        <taxon>Fungi</taxon>
        <taxon>Dikarya</taxon>
        <taxon>Ascomycota</taxon>
        <taxon>Pezizomycotina</taxon>
        <taxon>Leotiomycetes</taxon>
        <taxon>Helotiales</taxon>
        <taxon>Sclerotiniaceae</taxon>
        <taxon>Botrytis</taxon>
    </lineage>
</organism>
<proteinExistence type="predicted"/>
<feature type="compositionally biased region" description="Polar residues" evidence="1">
    <location>
        <begin position="197"/>
        <end position="218"/>
    </location>
</feature>
<reference evidence="2 3" key="1">
    <citation type="submission" date="2017-12" db="EMBL/GenBank/DDBJ databases">
        <title>Comparative genomics of Botrytis spp.</title>
        <authorList>
            <person name="Valero-Jimenez C.A."/>
            <person name="Tapia P."/>
            <person name="Veloso J."/>
            <person name="Silva-Moreno E."/>
            <person name="Staats M."/>
            <person name="Valdes J.H."/>
            <person name="Van Kan J.A.L."/>
        </authorList>
    </citation>
    <scope>NUCLEOTIDE SEQUENCE [LARGE SCALE GENOMIC DNA]</scope>
    <source>
        <strain evidence="2 3">Be9601</strain>
    </source>
</reference>
<dbReference type="AlphaFoldDB" id="A0A4Z1JUD4"/>
<comment type="caution">
    <text evidence="2">The sequence shown here is derived from an EMBL/GenBank/DDBJ whole genome shotgun (WGS) entry which is preliminary data.</text>
</comment>
<dbReference type="Proteomes" id="UP000297229">
    <property type="component" value="Unassembled WGS sequence"/>
</dbReference>